<dbReference type="Proteomes" id="UP000724874">
    <property type="component" value="Unassembled WGS sequence"/>
</dbReference>
<keyword evidence="3" id="KW-0862">Zinc</keyword>
<evidence type="ECO:0000256" key="2">
    <source>
        <dbReference type="ARBA" id="ARBA00022771"/>
    </source>
</evidence>
<evidence type="ECO:0000256" key="3">
    <source>
        <dbReference type="ARBA" id="ARBA00022833"/>
    </source>
</evidence>
<feature type="region of interest" description="Disordered" evidence="4">
    <location>
        <begin position="287"/>
        <end position="370"/>
    </location>
</feature>
<gene>
    <name evidence="6" type="ORF">CPB84DRAFT_1847439</name>
</gene>
<dbReference type="CDD" id="cd15489">
    <property type="entry name" value="PHD_SF"/>
    <property type="match status" value="1"/>
</dbReference>
<feature type="compositionally biased region" description="Basic and acidic residues" evidence="4">
    <location>
        <begin position="51"/>
        <end position="113"/>
    </location>
</feature>
<sequence length="404" mass="46567">MKSDDELASWAVLSPVGYDSKSNAYWFLAEVQRKLDLEDALVHRKRSSRIALKESEREEARLTARRKQEEEEKQSRAKRLEARLKKEEAERIKRENAREQRRKERETREESRKTSAAPEVEQGVHLDKKKRASPSGSMRSKDKVNNGGSRAVATDDWELSCEICERHGLNLDDGTPMMSCGHCFKWQHILCHDRADRAAGRPPRNWDAVDFICRKCRASRQDNYNDRIFSLGEHHSVAQASQLSAFNPYQSVMMPSADREHSYMPNFREPNHQSFYIRPTNGHPHYQPAAHSFSGHKFYPESQPHYSHASSQYGSTPQPHKPQTIVPGWNNPAQLHSTGYSPQNGYPTAPHPVNLRGLQGEHPVPDHTSQALHRYPEARYPPPQYLSSQYRYHSASYQPPLDRQ</sequence>
<dbReference type="SUPFAM" id="SSF57903">
    <property type="entry name" value="FYVE/PHD zinc finger"/>
    <property type="match status" value="1"/>
</dbReference>
<dbReference type="InterPro" id="IPR013083">
    <property type="entry name" value="Znf_RING/FYVE/PHD"/>
</dbReference>
<dbReference type="AlphaFoldDB" id="A0A9P5TNH1"/>
<feature type="compositionally biased region" description="Polar residues" evidence="4">
    <location>
        <begin position="331"/>
        <end position="346"/>
    </location>
</feature>
<evidence type="ECO:0000313" key="6">
    <source>
        <dbReference type="EMBL" id="KAF8899871.1"/>
    </source>
</evidence>
<keyword evidence="7" id="KW-1185">Reference proteome</keyword>
<feature type="domain" description="Zinc finger PHD-type" evidence="5">
    <location>
        <begin position="160"/>
        <end position="217"/>
    </location>
</feature>
<evidence type="ECO:0000259" key="5">
    <source>
        <dbReference type="SMART" id="SM00249"/>
    </source>
</evidence>
<keyword evidence="1" id="KW-0479">Metal-binding</keyword>
<dbReference type="OrthoDB" id="303107at2759"/>
<dbReference type="InterPro" id="IPR011011">
    <property type="entry name" value="Znf_FYVE_PHD"/>
</dbReference>
<accession>A0A9P5TNH1</accession>
<reference evidence="6" key="1">
    <citation type="submission" date="2020-11" db="EMBL/GenBank/DDBJ databases">
        <authorList>
            <consortium name="DOE Joint Genome Institute"/>
            <person name="Ahrendt S."/>
            <person name="Riley R."/>
            <person name="Andreopoulos W."/>
            <person name="LaButti K."/>
            <person name="Pangilinan J."/>
            <person name="Ruiz-duenas F.J."/>
            <person name="Barrasa J.M."/>
            <person name="Sanchez-Garcia M."/>
            <person name="Camarero S."/>
            <person name="Miyauchi S."/>
            <person name="Serrano A."/>
            <person name="Linde D."/>
            <person name="Babiker R."/>
            <person name="Drula E."/>
            <person name="Ayuso-Fernandez I."/>
            <person name="Pacheco R."/>
            <person name="Padilla G."/>
            <person name="Ferreira P."/>
            <person name="Barriuso J."/>
            <person name="Kellner H."/>
            <person name="Castanera R."/>
            <person name="Alfaro M."/>
            <person name="Ramirez L."/>
            <person name="Pisabarro A.G."/>
            <person name="Kuo A."/>
            <person name="Tritt A."/>
            <person name="Lipzen A."/>
            <person name="He G."/>
            <person name="Yan M."/>
            <person name="Ng V."/>
            <person name="Cullen D."/>
            <person name="Martin F."/>
            <person name="Rosso M.-N."/>
            <person name="Henrissat B."/>
            <person name="Hibbett D."/>
            <person name="Martinez A.T."/>
            <person name="Grigoriev I.V."/>
        </authorList>
    </citation>
    <scope>NUCLEOTIDE SEQUENCE</scope>
    <source>
        <strain evidence="6">AH 44721</strain>
    </source>
</reference>
<evidence type="ECO:0000313" key="7">
    <source>
        <dbReference type="Proteomes" id="UP000724874"/>
    </source>
</evidence>
<dbReference type="EMBL" id="JADNYJ010000050">
    <property type="protein sequence ID" value="KAF8899871.1"/>
    <property type="molecule type" value="Genomic_DNA"/>
</dbReference>
<name>A0A9P5TNH1_GYMJU</name>
<organism evidence="6 7">
    <name type="scientific">Gymnopilus junonius</name>
    <name type="common">Spectacular rustgill mushroom</name>
    <name type="synonym">Gymnopilus spectabilis subsp. junonius</name>
    <dbReference type="NCBI Taxonomy" id="109634"/>
    <lineage>
        <taxon>Eukaryota</taxon>
        <taxon>Fungi</taxon>
        <taxon>Dikarya</taxon>
        <taxon>Basidiomycota</taxon>
        <taxon>Agaricomycotina</taxon>
        <taxon>Agaricomycetes</taxon>
        <taxon>Agaricomycetidae</taxon>
        <taxon>Agaricales</taxon>
        <taxon>Agaricineae</taxon>
        <taxon>Hymenogastraceae</taxon>
        <taxon>Gymnopilus</taxon>
    </lineage>
</organism>
<dbReference type="InterPro" id="IPR001965">
    <property type="entry name" value="Znf_PHD"/>
</dbReference>
<dbReference type="GO" id="GO:0008270">
    <property type="term" value="F:zinc ion binding"/>
    <property type="evidence" value="ECO:0007669"/>
    <property type="project" value="UniProtKB-KW"/>
</dbReference>
<feature type="compositionally biased region" description="Polar residues" evidence="4">
    <location>
        <begin position="304"/>
        <end position="318"/>
    </location>
</feature>
<protein>
    <recommendedName>
        <fullName evidence="5">Zinc finger PHD-type domain-containing protein</fullName>
    </recommendedName>
</protein>
<keyword evidence="2" id="KW-0863">Zinc-finger</keyword>
<proteinExistence type="predicted"/>
<dbReference type="Gene3D" id="3.30.40.10">
    <property type="entry name" value="Zinc/RING finger domain, C3HC4 (zinc finger)"/>
    <property type="match status" value="1"/>
</dbReference>
<feature type="region of interest" description="Disordered" evidence="4">
    <location>
        <begin position="46"/>
        <end position="151"/>
    </location>
</feature>
<comment type="caution">
    <text evidence="6">The sequence shown here is derived from an EMBL/GenBank/DDBJ whole genome shotgun (WGS) entry which is preliminary data.</text>
</comment>
<dbReference type="InterPro" id="IPR019787">
    <property type="entry name" value="Znf_PHD-finger"/>
</dbReference>
<dbReference type="InterPro" id="IPR019786">
    <property type="entry name" value="Zinc_finger_PHD-type_CS"/>
</dbReference>
<dbReference type="Pfam" id="PF00628">
    <property type="entry name" value="PHD"/>
    <property type="match status" value="1"/>
</dbReference>
<dbReference type="PROSITE" id="PS01359">
    <property type="entry name" value="ZF_PHD_1"/>
    <property type="match status" value="1"/>
</dbReference>
<evidence type="ECO:0000256" key="1">
    <source>
        <dbReference type="ARBA" id="ARBA00022723"/>
    </source>
</evidence>
<dbReference type="SMART" id="SM00249">
    <property type="entry name" value="PHD"/>
    <property type="match status" value="1"/>
</dbReference>
<evidence type="ECO:0000256" key="4">
    <source>
        <dbReference type="SAM" id="MobiDB-lite"/>
    </source>
</evidence>